<name>A0ABD0JBA6_9CAEN</name>
<proteinExistence type="predicted"/>
<keyword evidence="2" id="KW-1185">Reference proteome</keyword>
<dbReference type="Proteomes" id="UP001519460">
    <property type="component" value="Unassembled WGS sequence"/>
</dbReference>
<feature type="non-terminal residue" evidence="1">
    <location>
        <position position="149"/>
    </location>
</feature>
<gene>
    <name evidence="1" type="ORF">BaRGS_00036530</name>
</gene>
<dbReference type="EMBL" id="JACVVK020000517">
    <property type="protein sequence ID" value="KAK7469464.1"/>
    <property type="molecule type" value="Genomic_DNA"/>
</dbReference>
<sequence>MTLDIPENAPIVTVDVKLVRHHEDHRIRRDAGESSMPDVIVTKLMLPGKDVVLRLRRVPYLPMVVAGVGIEQDDKVPERSAVYKDPSRSASFIVARSALDDFLLDGNLKHQGKQLLVKPSTGSRRSLQDGNPHEVVEVEPANVRSDAIL</sequence>
<protein>
    <submittedName>
        <fullName evidence="1">Uncharacterized protein</fullName>
    </submittedName>
</protein>
<accession>A0ABD0JBA6</accession>
<reference evidence="1 2" key="1">
    <citation type="journal article" date="2023" name="Sci. Data">
        <title>Genome assembly of the Korean intertidal mud-creeper Batillaria attramentaria.</title>
        <authorList>
            <person name="Patra A.K."/>
            <person name="Ho P.T."/>
            <person name="Jun S."/>
            <person name="Lee S.J."/>
            <person name="Kim Y."/>
            <person name="Won Y.J."/>
        </authorList>
    </citation>
    <scope>NUCLEOTIDE SEQUENCE [LARGE SCALE GENOMIC DNA]</scope>
    <source>
        <strain evidence="1">Wonlab-2016</strain>
    </source>
</reference>
<dbReference type="AlphaFoldDB" id="A0ABD0JBA6"/>
<evidence type="ECO:0000313" key="1">
    <source>
        <dbReference type="EMBL" id="KAK7469464.1"/>
    </source>
</evidence>
<evidence type="ECO:0000313" key="2">
    <source>
        <dbReference type="Proteomes" id="UP001519460"/>
    </source>
</evidence>
<comment type="caution">
    <text evidence="1">The sequence shown here is derived from an EMBL/GenBank/DDBJ whole genome shotgun (WGS) entry which is preliminary data.</text>
</comment>
<organism evidence="1 2">
    <name type="scientific">Batillaria attramentaria</name>
    <dbReference type="NCBI Taxonomy" id="370345"/>
    <lineage>
        <taxon>Eukaryota</taxon>
        <taxon>Metazoa</taxon>
        <taxon>Spiralia</taxon>
        <taxon>Lophotrochozoa</taxon>
        <taxon>Mollusca</taxon>
        <taxon>Gastropoda</taxon>
        <taxon>Caenogastropoda</taxon>
        <taxon>Sorbeoconcha</taxon>
        <taxon>Cerithioidea</taxon>
        <taxon>Batillariidae</taxon>
        <taxon>Batillaria</taxon>
    </lineage>
</organism>